<dbReference type="EMBL" id="PVWG01000001">
    <property type="protein sequence ID" value="PSB21966.1"/>
    <property type="molecule type" value="Genomic_DNA"/>
</dbReference>
<dbReference type="GO" id="GO:0015159">
    <property type="term" value="F:polysaccharide transmembrane transporter activity"/>
    <property type="evidence" value="ECO:0007669"/>
    <property type="project" value="InterPro"/>
</dbReference>
<dbReference type="PANTHER" id="PTHR33619:SF3">
    <property type="entry name" value="POLYSACCHARIDE EXPORT PROTEIN GFCE-RELATED"/>
    <property type="match status" value="1"/>
</dbReference>
<dbReference type="Pfam" id="PF02563">
    <property type="entry name" value="Poly_export"/>
    <property type="match status" value="1"/>
</dbReference>
<evidence type="ECO:0000313" key="5">
    <source>
        <dbReference type="EMBL" id="PSB21966.1"/>
    </source>
</evidence>
<feature type="domain" description="Soluble ligand binding" evidence="4">
    <location>
        <begin position="189"/>
        <end position="238"/>
    </location>
</feature>
<gene>
    <name evidence="5" type="ORF">C7B65_00675</name>
</gene>
<dbReference type="Gene3D" id="3.10.560.10">
    <property type="entry name" value="Outer membrane lipoprotein wza domain like"/>
    <property type="match status" value="2"/>
</dbReference>
<dbReference type="InterPro" id="IPR003715">
    <property type="entry name" value="Poly_export_N"/>
</dbReference>
<dbReference type="Gene3D" id="3.30.1950.10">
    <property type="entry name" value="wza like domain"/>
    <property type="match status" value="1"/>
</dbReference>
<keyword evidence="1" id="KW-0732">Signal</keyword>
<name>A0A2T1DNA1_9CYAN</name>
<feature type="domain" description="Soluble ligand binding" evidence="4">
    <location>
        <begin position="308"/>
        <end position="344"/>
    </location>
</feature>
<evidence type="ECO:0000256" key="2">
    <source>
        <dbReference type="SAM" id="MobiDB-lite"/>
    </source>
</evidence>
<organism evidence="5 6">
    <name type="scientific">Phormidesmis priestleyi ULC007</name>
    <dbReference type="NCBI Taxonomy" id="1920490"/>
    <lineage>
        <taxon>Bacteria</taxon>
        <taxon>Bacillati</taxon>
        <taxon>Cyanobacteriota</taxon>
        <taxon>Cyanophyceae</taxon>
        <taxon>Leptolyngbyales</taxon>
        <taxon>Leptolyngbyaceae</taxon>
        <taxon>Phormidesmis</taxon>
    </lineage>
</organism>
<feature type="region of interest" description="Disordered" evidence="2">
    <location>
        <begin position="70"/>
        <end position="89"/>
    </location>
</feature>
<dbReference type="InterPro" id="IPR019554">
    <property type="entry name" value="Soluble_ligand-bd"/>
</dbReference>
<evidence type="ECO:0000313" key="6">
    <source>
        <dbReference type="Proteomes" id="UP000238634"/>
    </source>
</evidence>
<evidence type="ECO:0000256" key="1">
    <source>
        <dbReference type="ARBA" id="ARBA00022729"/>
    </source>
</evidence>
<comment type="caution">
    <text evidence="5">The sequence shown here is derived from an EMBL/GenBank/DDBJ whole genome shotgun (WGS) entry which is preliminary data.</text>
</comment>
<proteinExistence type="predicted"/>
<feature type="domain" description="Polysaccharide export protein N-terminal" evidence="3">
    <location>
        <begin position="112"/>
        <end position="179"/>
    </location>
</feature>
<reference evidence="5 6" key="1">
    <citation type="submission" date="2018-02" db="EMBL/GenBank/DDBJ databases">
        <authorList>
            <person name="Cohen D.B."/>
            <person name="Kent A.D."/>
        </authorList>
    </citation>
    <scope>NUCLEOTIDE SEQUENCE [LARGE SCALE GENOMIC DNA]</scope>
    <source>
        <strain evidence="5 6">ULC007</strain>
    </source>
</reference>
<dbReference type="OrthoDB" id="9793939at2"/>
<dbReference type="AlphaFoldDB" id="A0A2T1DNA1"/>
<dbReference type="Pfam" id="PF10531">
    <property type="entry name" value="SLBB"/>
    <property type="match status" value="2"/>
</dbReference>
<protein>
    <submittedName>
        <fullName evidence="5">Polysaccharide export protein</fullName>
    </submittedName>
</protein>
<evidence type="ECO:0000259" key="3">
    <source>
        <dbReference type="Pfam" id="PF02563"/>
    </source>
</evidence>
<dbReference type="Proteomes" id="UP000238634">
    <property type="component" value="Unassembled WGS sequence"/>
</dbReference>
<dbReference type="RefSeq" id="WP_083582591.1">
    <property type="nucleotide sequence ID" value="NZ_MPPI01000001.1"/>
</dbReference>
<evidence type="ECO:0000259" key="4">
    <source>
        <dbReference type="Pfam" id="PF10531"/>
    </source>
</evidence>
<accession>A0A2T1DNA1</accession>
<dbReference type="STRING" id="1920490.GCA_001895925_00680"/>
<dbReference type="PANTHER" id="PTHR33619">
    <property type="entry name" value="POLYSACCHARIDE EXPORT PROTEIN GFCE-RELATED"/>
    <property type="match status" value="1"/>
</dbReference>
<reference evidence="5 6" key="2">
    <citation type="submission" date="2018-03" db="EMBL/GenBank/DDBJ databases">
        <title>The ancient ancestry and fast evolution of plastids.</title>
        <authorList>
            <person name="Moore K.R."/>
            <person name="Magnabosco C."/>
            <person name="Momper L."/>
            <person name="Gold D.A."/>
            <person name="Bosak T."/>
            <person name="Fournier G.P."/>
        </authorList>
    </citation>
    <scope>NUCLEOTIDE SEQUENCE [LARGE SCALE GENOMIC DNA]</scope>
    <source>
        <strain evidence="5 6">ULC007</strain>
    </source>
</reference>
<keyword evidence="6" id="KW-1185">Reference proteome</keyword>
<dbReference type="InterPro" id="IPR049712">
    <property type="entry name" value="Poly_export"/>
</dbReference>
<sequence length="425" mass="45351">MTPIALIRQFTALSLAGVYATSVPVAILLWTIAGQSPQAALSQTPLPPTTQPSTPPTAIDLVEQARQRLRDRGELPNPSAPSSKPVAPIVQPPPIVQPVPTAPTTPSSFNLYRLGAGDAVGVVVQRFPDLNFQAVIDQDGNITTPLLGKVALQGLTIEQAQEKVRQGVNRFVIDPIVLLALTNQRPVLVTLTGEITRPGVYPLQAPSRISSALLTAGGATQMADLRSVIVRRTLSDGSTLEETLNLIAPLKNGTALPDLRLQDGDVVVVSRLAPGAEKDYDRGLVARSTLVKPQISVRVLSYARGGLGNVTLPSGSTFLDALTAAAVNPDASDLRRIALIRFDPVQQKAVSREIDGKKVIMGDMAQNIALEDNDVIVIGRNLVGRVTYALNVFTQPFRDVLGFLLFFRELGNGASNLFGPTNNRN</sequence>